<dbReference type="PANTHER" id="PTHR37435:SF5">
    <property type="entry name" value="SECRETED PROTEIN"/>
    <property type="match status" value="1"/>
</dbReference>
<dbReference type="InterPro" id="IPR055352">
    <property type="entry name" value="CCD_aECM"/>
</dbReference>
<evidence type="ECO:0000259" key="2">
    <source>
        <dbReference type="Pfam" id="PF23626"/>
    </source>
</evidence>
<evidence type="ECO:0000313" key="6">
    <source>
        <dbReference type="WBParaSite" id="DME_0000719001-mRNA-1"/>
    </source>
</evidence>
<evidence type="ECO:0000313" key="3">
    <source>
        <dbReference type="EMBL" id="VDN51688.1"/>
    </source>
</evidence>
<gene>
    <name evidence="3" type="ORF">DME_LOCUS1661</name>
</gene>
<sequence>MNAQRCCGVFVPWSDMDSSRFIRAYVILWIHIVLSEALARIAQKTITPLKTKKYKCIEIENDEDNKDNKMDRNDENQDKLWQSLDTKDIFKEESPFHQTVPFNKALPERTTIQVQYLAKLYGVKDVESWVYKHCDLARLYLPNASCHDIHALIKSCNIPKQ</sequence>
<evidence type="ECO:0000313" key="4">
    <source>
        <dbReference type="Proteomes" id="UP000038040"/>
    </source>
</evidence>
<evidence type="ECO:0000256" key="1">
    <source>
        <dbReference type="SAM" id="Phobius"/>
    </source>
</evidence>
<dbReference type="Proteomes" id="UP000038040">
    <property type="component" value="Unplaced"/>
</dbReference>
<keyword evidence="5" id="KW-1185">Reference proteome</keyword>
<name>A0A0N4UHY5_DRAME</name>
<keyword evidence="1" id="KW-0812">Transmembrane</keyword>
<organism evidence="4 6">
    <name type="scientific">Dracunculus medinensis</name>
    <name type="common">Guinea worm</name>
    <dbReference type="NCBI Taxonomy" id="318479"/>
    <lineage>
        <taxon>Eukaryota</taxon>
        <taxon>Metazoa</taxon>
        <taxon>Ecdysozoa</taxon>
        <taxon>Nematoda</taxon>
        <taxon>Chromadorea</taxon>
        <taxon>Rhabditida</taxon>
        <taxon>Spirurina</taxon>
        <taxon>Dracunculoidea</taxon>
        <taxon>Dracunculidae</taxon>
        <taxon>Dracunculus</taxon>
    </lineage>
</organism>
<protein>
    <submittedName>
        <fullName evidence="6">Ras-associating domain-containing protein</fullName>
    </submittedName>
</protein>
<dbReference type="EMBL" id="UYYG01000028">
    <property type="protein sequence ID" value="VDN51688.1"/>
    <property type="molecule type" value="Genomic_DNA"/>
</dbReference>
<dbReference type="AlphaFoldDB" id="A0A0N4UHY5"/>
<feature type="transmembrane region" description="Helical" evidence="1">
    <location>
        <begin position="22"/>
        <end position="42"/>
    </location>
</feature>
<dbReference type="Proteomes" id="UP000274756">
    <property type="component" value="Unassembled WGS sequence"/>
</dbReference>
<keyword evidence="1" id="KW-0472">Membrane</keyword>
<dbReference type="STRING" id="318479.A0A0N4UHY5"/>
<proteinExistence type="predicted"/>
<reference evidence="3 5" key="2">
    <citation type="submission" date="2018-11" db="EMBL/GenBank/DDBJ databases">
        <authorList>
            <consortium name="Pathogen Informatics"/>
        </authorList>
    </citation>
    <scope>NUCLEOTIDE SEQUENCE [LARGE SCALE GENOMIC DNA]</scope>
</reference>
<accession>A0A0N4UHY5</accession>
<feature type="domain" description="aECM cysteine-cradle" evidence="2">
    <location>
        <begin position="113"/>
        <end position="157"/>
    </location>
</feature>
<dbReference type="PANTHER" id="PTHR37435">
    <property type="entry name" value="PROTEIN CBG14344"/>
    <property type="match status" value="1"/>
</dbReference>
<keyword evidence="1" id="KW-1133">Transmembrane helix</keyword>
<dbReference type="Pfam" id="PF23626">
    <property type="entry name" value="CCD_aECM"/>
    <property type="match status" value="1"/>
</dbReference>
<evidence type="ECO:0000313" key="5">
    <source>
        <dbReference type="Proteomes" id="UP000274756"/>
    </source>
</evidence>
<dbReference type="WBParaSite" id="DME_0000719001-mRNA-1">
    <property type="protein sequence ID" value="DME_0000719001-mRNA-1"/>
    <property type="gene ID" value="DME_0000719001"/>
</dbReference>
<reference evidence="6" key="1">
    <citation type="submission" date="2017-02" db="UniProtKB">
        <authorList>
            <consortium name="WormBaseParasite"/>
        </authorList>
    </citation>
    <scope>IDENTIFICATION</scope>
</reference>